<keyword evidence="5" id="KW-1185">Reference proteome</keyword>
<evidence type="ECO:0000313" key="5">
    <source>
        <dbReference type="Proteomes" id="UP000217895"/>
    </source>
</evidence>
<dbReference type="InterPro" id="IPR001119">
    <property type="entry name" value="SLH_dom"/>
</dbReference>
<organism evidence="4 5">
    <name type="scientific">Leptolyngbya boryana NIES-2135</name>
    <dbReference type="NCBI Taxonomy" id="1973484"/>
    <lineage>
        <taxon>Bacteria</taxon>
        <taxon>Bacillati</taxon>
        <taxon>Cyanobacteriota</taxon>
        <taxon>Cyanophyceae</taxon>
        <taxon>Leptolyngbyales</taxon>
        <taxon>Leptolyngbyaceae</taxon>
        <taxon>Leptolyngbya group</taxon>
        <taxon>Leptolyngbya</taxon>
    </lineage>
</organism>
<gene>
    <name evidence="4" type="ORF">NIES2135_50560</name>
</gene>
<protein>
    <recommendedName>
        <fullName evidence="3">SLH domain-containing protein</fullName>
    </recommendedName>
</protein>
<keyword evidence="1 2" id="KW-0732">Signal</keyword>
<dbReference type="SUPFAM" id="SSF51445">
    <property type="entry name" value="(Trans)glycosidases"/>
    <property type="match status" value="1"/>
</dbReference>
<name>A0A1Z4JNG6_LEPBY</name>
<dbReference type="Gene3D" id="3.20.20.80">
    <property type="entry name" value="Glycosidases"/>
    <property type="match status" value="1"/>
</dbReference>
<feature type="domain" description="SLH" evidence="3">
    <location>
        <begin position="87"/>
        <end position="149"/>
    </location>
</feature>
<dbReference type="Pfam" id="PF00395">
    <property type="entry name" value="SLH"/>
    <property type="match status" value="2"/>
</dbReference>
<reference evidence="4 5" key="1">
    <citation type="submission" date="2017-06" db="EMBL/GenBank/DDBJ databases">
        <title>Genome sequencing of cyanobaciteial culture collection at National Institute for Environmental Studies (NIES).</title>
        <authorList>
            <person name="Hirose Y."/>
            <person name="Shimura Y."/>
            <person name="Fujisawa T."/>
            <person name="Nakamura Y."/>
            <person name="Kawachi M."/>
        </authorList>
    </citation>
    <scope>NUCLEOTIDE SEQUENCE [LARGE SCALE GENOMIC DNA]</scope>
    <source>
        <strain evidence="4 5">NIES-2135</strain>
    </source>
</reference>
<feature type="domain" description="SLH" evidence="3">
    <location>
        <begin position="151"/>
        <end position="215"/>
    </location>
</feature>
<evidence type="ECO:0000259" key="3">
    <source>
        <dbReference type="PROSITE" id="PS51272"/>
    </source>
</evidence>
<dbReference type="EMBL" id="AP018203">
    <property type="protein sequence ID" value="BAY58183.1"/>
    <property type="molecule type" value="Genomic_DNA"/>
</dbReference>
<dbReference type="InterPro" id="IPR003790">
    <property type="entry name" value="GHL10"/>
</dbReference>
<dbReference type="Proteomes" id="UP000217895">
    <property type="component" value="Chromosome"/>
</dbReference>
<evidence type="ECO:0000256" key="1">
    <source>
        <dbReference type="ARBA" id="ARBA00022729"/>
    </source>
</evidence>
<dbReference type="AlphaFoldDB" id="A0A1Z4JNG6"/>
<dbReference type="PANTHER" id="PTHR43405:SF1">
    <property type="entry name" value="GLYCOSYL HYDROLASE DIGH"/>
    <property type="match status" value="1"/>
</dbReference>
<sequence>MRRAWIFGFVTLLTLLTIAHPTFSQTNFTDIQSHWAKPCIEKLAQKGIISGFPGNQFRPNEPVTRAQFAAMIAKAFPEQMNAPSRPAIQFRDVPANFWARDVIQKAYRSQFFSGFENQTFKPDLEIPRAQALTALASGLKLKPTNDVELSNKAFIDTRTIPNFAKSAIAATTEKQITVNYPIMRRLNPNRTAQRGEIAAFLCQALPDTKGLISNQFIPKPETQAREIRGVWLTNIDSDVLFEKERLSNAVNELSRLNFNTLYPTVLNWGYTLYPSNVMQQEIGFPVDPRPVAAGLRDRDMLQELITEARSKGMAVIPWFEFGFMAPKDSELAQKHKDWWTQKRNGSVDYQPSALDGKQIPVWFNPFKPEVQQYLLNLVTEVVEKYDVDGIQFDDHFGLPVSFGYDDFTVNLYKKEHQGKAPPSNERDPEWSRWRSDKLQDFLTKLFQTVKSRKPNVLISLSPLDLPFAYEEHLVDWHKWREAGLLEEVIPQIYFQGQKFVDRSNPDNWVTLKAARDTVPTAIGILSGLSSTPRPIEEIQRQVKAVRDQGYAGMSFFFYETLWNKSPEPIGDRKAGWQTIFKEKVERFRL</sequence>
<accession>A0A1Z4JNG6</accession>
<feature type="domain" description="SLH" evidence="3">
    <location>
        <begin position="23"/>
        <end position="86"/>
    </location>
</feature>
<evidence type="ECO:0000256" key="2">
    <source>
        <dbReference type="SAM" id="SignalP"/>
    </source>
</evidence>
<dbReference type="PANTHER" id="PTHR43405">
    <property type="entry name" value="GLYCOSYL HYDROLASE DIGH"/>
    <property type="match status" value="1"/>
</dbReference>
<dbReference type="InterPro" id="IPR052177">
    <property type="entry name" value="Divisome_Glycosyl_Hydrolase"/>
</dbReference>
<dbReference type="Pfam" id="PF02638">
    <property type="entry name" value="GHL10"/>
    <property type="match status" value="1"/>
</dbReference>
<feature type="signal peptide" evidence="2">
    <location>
        <begin position="1"/>
        <end position="19"/>
    </location>
</feature>
<dbReference type="PROSITE" id="PS51272">
    <property type="entry name" value="SLH"/>
    <property type="match status" value="3"/>
</dbReference>
<feature type="chain" id="PRO_5011108869" description="SLH domain-containing protein" evidence="2">
    <location>
        <begin position="20"/>
        <end position="589"/>
    </location>
</feature>
<proteinExistence type="predicted"/>
<dbReference type="InterPro" id="IPR017853">
    <property type="entry name" value="GH"/>
</dbReference>
<evidence type="ECO:0000313" key="4">
    <source>
        <dbReference type="EMBL" id="BAY58183.1"/>
    </source>
</evidence>